<organism evidence="19">
    <name type="scientific">Culicoides sonorensis</name>
    <name type="common">Biting midge</name>
    <dbReference type="NCBI Taxonomy" id="179676"/>
    <lineage>
        <taxon>Eukaryota</taxon>
        <taxon>Metazoa</taxon>
        <taxon>Ecdysozoa</taxon>
        <taxon>Arthropoda</taxon>
        <taxon>Hexapoda</taxon>
        <taxon>Insecta</taxon>
        <taxon>Pterygota</taxon>
        <taxon>Neoptera</taxon>
        <taxon>Endopterygota</taxon>
        <taxon>Diptera</taxon>
        <taxon>Nematocera</taxon>
        <taxon>Chironomoidea</taxon>
        <taxon>Ceratopogonidae</taxon>
        <taxon>Ceratopogoninae</taxon>
        <taxon>Culicoides</taxon>
        <taxon>Monoculicoides</taxon>
    </lineage>
</organism>
<keyword evidence="6" id="KW-0479">Metal-binding</keyword>
<feature type="transmembrane region" description="Helical" evidence="15">
    <location>
        <begin position="484"/>
        <end position="508"/>
    </location>
</feature>
<evidence type="ECO:0000259" key="17">
    <source>
        <dbReference type="Pfam" id="PF22248"/>
    </source>
</evidence>
<feature type="transmembrane region" description="Helical" evidence="15">
    <location>
        <begin position="50"/>
        <end position="68"/>
    </location>
</feature>
<dbReference type="InterPro" id="IPR053973">
    <property type="entry name" value="ERMP1-like_C"/>
</dbReference>
<feature type="transmembrane region" description="Helical" evidence="15">
    <location>
        <begin position="444"/>
        <end position="472"/>
    </location>
</feature>
<evidence type="ECO:0000259" key="18">
    <source>
        <dbReference type="Pfam" id="PF22249"/>
    </source>
</evidence>
<reference evidence="19" key="1">
    <citation type="submission" date="2018-04" db="EMBL/GenBank/DDBJ databases">
        <authorList>
            <person name="Go L.Y."/>
            <person name="Mitchell J.A."/>
        </authorList>
    </citation>
    <scope>NUCLEOTIDE SEQUENCE</scope>
    <source>
        <tissue evidence="19">Whole organism</tissue>
    </source>
</reference>
<evidence type="ECO:0000256" key="7">
    <source>
        <dbReference type="ARBA" id="ARBA00022801"/>
    </source>
</evidence>
<dbReference type="SUPFAM" id="SSF53187">
    <property type="entry name" value="Zn-dependent exopeptidases"/>
    <property type="match status" value="1"/>
</dbReference>
<feature type="transmembrane region" description="Helical" evidence="15">
    <location>
        <begin position="412"/>
        <end position="432"/>
    </location>
</feature>
<keyword evidence="11" id="KW-0482">Metalloprotease</keyword>
<dbReference type="Pfam" id="PF04389">
    <property type="entry name" value="Peptidase_M28"/>
    <property type="match status" value="1"/>
</dbReference>
<feature type="transmembrane region" description="Helical" evidence="15">
    <location>
        <begin position="620"/>
        <end position="638"/>
    </location>
</feature>
<evidence type="ECO:0000259" key="16">
    <source>
        <dbReference type="Pfam" id="PF04389"/>
    </source>
</evidence>
<dbReference type="CDD" id="cd03875">
    <property type="entry name" value="M28_Fxna_like"/>
    <property type="match status" value="1"/>
</dbReference>
<dbReference type="Pfam" id="PF22249">
    <property type="entry name" value="ERMP1-TM"/>
    <property type="match status" value="1"/>
</dbReference>
<evidence type="ECO:0000256" key="5">
    <source>
        <dbReference type="ARBA" id="ARBA00022692"/>
    </source>
</evidence>
<keyword evidence="13" id="KW-0325">Glycoprotein</keyword>
<evidence type="ECO:0000313" key="19">
    <source>
        <dbReference type="EMBL" id="SSX16254.1"/>
    </source>
</evidence>
<evidence type="ECO:0000256" key="15">
    <source>
        <dbReference type="SAM" id="Phobius"/>
    </source>
</evidence>
<dbReference type="GO" id="GO:0008235">
    <property type="term" value="F:metalloexopeptidase activity"/>
    <property type="evidence" value="ECO:0007669"/>
    <property type="project" value="InterPro"/>
</dbReference>
<dbReference type="InterPro" id="IPR053974">
    <property type="entry name" value="ERMP1_1-A_TM"/>
</dbReference>
<evidence type="ECO:0000256" key="2">
    <source>
        <dbReference type="ARBA" id="ARBA00004477"/>
    </source>
</evidence>
<comment type="cofactor">
    <cofactor evidence="1">
        <name>Zn(2+)</name>
        <dbReference type="ChEBI" id="CHEBI:29105"/>
    </cofactor>
</comment>
<keyword evidence="9" id="KW-0862">Zinc</keyword>
<dbReference type="EMBL" id="UFQS01004217">
    <property type="protein sequence ID" value="SSX16254.1"/>
    <property type="molecule type" value="Genomic_DNA"/>
</dbReference>
<evidence type="ECO:0000256" key="14">
    <source>
        <dbReference type="ARBA" id="ARBA00078796"/>
    </source>
</evidence>
<feature type="transmembrane region" description="Helical" evidence="15">
    <location>
        <begin position="650"/>
        <end position="671"/>
    </location>
</feature>
<dbReference type="InterPro" id="IPR048024">
    <property type="entry name" value="Fxna-like_M28_dom"/>
</dbReference>
<name>A0A336LFK0_CULSO</name>
<proteinExistence type="inferred from homology"/>
<dbReference type="GO" id="GO:0046872">
    <property type="term" value="F:metal ion binding"/>
    <property type="evidence" value="ECO:0007669"/>
    <property type="project" value="UniProtKB-KW"/>
</dbReference>
<evidence type="ECO:0000256" key="3">
    <source>
        <dbReference type="ARBA" id="ARBA00010918"/>
    </source>
</evidence>
<evidence type="ECO:0000256" key="9">
    <source>
        <dbReference type="ARBA" id="ARBA00022833"/>
    </source>
</evidence>
<evidence type="ECO:0000313" key="20">
    <source>
        <dbReference type="EMBL" id="SSX35575.1"/>
    </source>
</evidence>
<evidence type="ECO:0000256" key="8">
    <source>
        <dbReference type="ARBA" id="ARBA00022824"/>
    </source>
</evidence>
<dbReference type="FunFam" id="3.40.630.10:FF:000008">
    <property type="entry name" value="Endoplasmic reticulum metallopeptidase 1"/>
    <property type="match status" value="1"/>
</dbReference>
<evidence type="ECO:0000256" key="1">
    <source>
        <dbReference type="ARBA" id="ARBA00001947"/>
    </source>
</evidence>
<dbReference type="InterPro" id="IPR007484">
    <property type="entry name" value="Peptidase_M28"/>
</dbReference>
<evidence type="ECO:0000256" key="10">
    <source>
        <dbReference type="ARBA" id="ARBA00022989"/>
    </source>
</evidence>
<dbReference type="VEuPathDB" id="VectorBase:CSON010403"/>
<dbReference type="EMBL" id="UFQT01004217">
    <property type="protein sequence ID" value="SSX35575.1"/>
    <property type="molecule type" value="Genomic_DNA"/>
</dbReference>
<feature type="transmembrane region" description="Helical" evidence="15">
    <location>
        <begin position="520"/>
        <end position="543"/>
    </location>
</feature>
<feature type="domain" description="Endoplasmic reticulum metallopeptidase 1-like C-terminal" evidence="17">
    <location>
        <begin position="679"/>
        <end position="911"/>
    </location>
</feature>
<dbReference type="Gene3D" id="3.40.630.10">
    <property type="entry name" value="Zn peptidases"/>
    <property type="match status" value="1"/>
</dbReference>
<feature type="transmembrane region" description="Helical" evidence="15">
    <location>
        <begin position="589"/>
        <end position="608"/>
    </location>
</feature>
<feature type="domain" description="Endoplasmic reticulum metallopeptidase 1/1-A TM" evidence="18">
    <location>
        <begin position="445"/>
        <end position="664"/>
    </location>
</feature>
<keyword evidence="12 15" id="KW-0472">Membrane</keyword>
<keyword evidence="5 15" id="KW-0812">Transmembrane</keyword>
<dbReference type="AlphaFoldDB" id="A0A336LFK0"/>
<comment type="subcellular location">
    <subcellularLocation>
        <location evidence="2">Endoplasmic reticulum membrane</location>
        <topology evidence="2">Multi-pass membrane protein</topology>
    </subcellularLocation>
</comment>
<keyword evidence="8" id="KW-0256">Endoplasmic reticulum</keyword>
<evidence type="ECO:0000256" key="6">
    <source>
        <dbReference type="ARBA" id="ARBA00022723"/>
    </source>
</evidence>
<gene>
    <name evidence="19" type="primary">CSON010403</name>
</gene>
<dbReference type="GO" id="GO:0006508">
    <property type="term" value="P:proteolysis"/>
    <property type="evidence" value="ECO:0007669"/>
    <property type="project" value="UniProtKB-KW"/>
</dbReference>
<dbReference type="InterPro" id="IPR045175">
    <property type="entry name" value="M28_fam"/>
</dbReference>
<evidence type="ECO:0000256" key="13">
    <source>
        <dbReference type="ARBA" id="ARBA00023180"/>
    </source>
</evidence>
<dbReference type="GO" id="GO:0005789">
    <property type="term" value="C:endoplasmic reticulum membrane"/>
    <property type="evidence" value="ECO:0007669"/>
    <property type="project" value="UniProtKB-SubCell"/>
</dbReference>
<keyword evidence="7" id="KW-0378">Hydrolase</keyword>
<evidence type="ECO:0000256" key="12">
    <source>
        <dbReference type="ARBA" id="ARBA00023136"/>
    </source>
</evidence>
<feature type="domain" description="Peptidase M28" evidence="16">
    <location>
        <begin position="170"/>
        <end position="367"/>
    </location>
</feature>
<reference evidence="20" key="2">
    <citation type="submission" date="2018-07" db="EMBL/GenBank/DDBJ databases">
        <authorList>
            <person name="Quirk P.G."/>
            <person name="Krulwich T.A."/>
        </authorList>
    </citation>
    <scope>NUCLEOTIDE SEQUENCE</scope>
</reference>
<dbReference type="PANTHER" id="PTHR12147">
    <property type="entry name" value="METALLOPEPTIDASE M28 FAMILY MEMBER"/>
    <property type="match status" value="1"/>
</dbReference>
<sequence>MYDLERTTVKSVKLERLKSESDKLKIDRQSSSSTMQLIKSQFPVHDPLPIWIYVLIFLVLVMLFFLGYSSMLSFPRPIQKVDELRYSDRFISERAYDHIAYLADEIGYRVAGTPNNEILAVNYINEQIKEIIANKNDDIEIEYENNVYDGHFLRQSKMYEVINLYRGVQNIVVKLKARNVSESDEKNYILLNSHFDTVPMSPGAGDDGTMVGVMLELLRLFSKKPPLRHPLIFLFNGLEESGLQASHAFIVNHRWMEKVNVLINLEVVGPGGKELMFQTTAEHSWLMNIYHHNVPHSFATTVAEEIYQNGLIPSDTDFTNFRKFGPHVAAYDFAHAYNAYAYHTKNDAMSTISKGSLQHTGDNVVALIKGLDSSSEIDAMRTRNDLEEFDKVVFYDFLGLFLIFYSQLTSTILNSVLFAVLTCIVAWCVYHFKHTQGMKFRSGILEFIIALFIQVLGLLIGAGVAMFIAFLLDVCGRSMSWYSNQWLIFGIYFCPFFFCNAFIPYLYIKWREKSPVSDSYYVQLAIHAHCTILSIGLAVLTGLGIRSSFILAISTMFYFGTTLLNVIFDFVNKGNKWLYLHCLGQILPSIFYFYMGSMMYVLLIPINARAYDGADKNPEYMVAGITCLIALLGTGFYAPILNMFKHRKYLLGMFLVIFVVFLIIAMTPVGFPYREKESEQRYTIWHTKREFYRHDGQIRKADSGYYIYTYDRHGSTPVKDIVPLMKKAVKIDDECNTEMLCGMPFYNVHYSGNAFYNEWIPSEPPLLPSVPNRPYLRLQEGKSIARNRREYTFVLAGTDHMSVVISPLKGAKIINWSFTETMSKYSKLWNNREVYYINYVHGVDSNNMKPYEFTFVVETDEHFGLQYSFEIALVAHYIHKDETLTTQFKDFIQSFPKWTNVQHWTSLYLSYEY</sequence>
<protein>
    <recommendedName>
        <fullName evidence="14">FXNA-like protease</fullName>
    </recommendedName>
</protein>
<accession>A0A336LFK0</accession>
<keyword evidence="4" id="KW-0645">Protease</keyword>
<evidence type="ECO:0000256" key="11">
    <source>
        <dbReference type="ARBA" id="ARBA00023049"/>
    </source>
</evidence>
<dbReference type="Pfam" id="PF22248">
    <property type="entry name" value="ERMP1_C"/>
    <property type="match status" value="1"/>
</dbReference>
<feature type="transmembrane region" description="Helical" evidence="15">
    <location>
        <begin position="549"/>
        <end position="568"/>
    </location>
</feature>
<evidence type="ECO:0000256" key="4">
    <source>
        <dbReference type="ARBA" id="ARBA00022670"/>
    </source>
</evidence>
<keyword evidence="10 15" id="KW-1133">Transmembrane helix</keyword>
<dbReference type="OMA" id="FFLECSK"/>
<dbReference type="PANTHER" id="PTHR12147:SF22">
    <property type="entry name" value="ENDOPLASMIC RETICULUM METALLOPEPTIDASE 1"/>
    <property type="match status" value="1"/>
</dbReference>
<comment type="similarity">
    <text evidence="3">Belongs to the peptidase M28 family.</text>
</comment>